<protein>
    <recommendedName>
        <fullName evidence="3">F-box domain-containing protein</fullName>
    </recommendedName>
</protein>
<gene>
    <name evidence="1" type="ORF">WOLCODRAFT_156586</name>
</gene>
<name>A0A2H3JDY6_WOLCO</name>
<proteinExistence type="predicted"/>
<evidence type="ECO:0000313" key="1">
    <source>
        <dbReference type="EMBL" id="PCH35888.1"/>
    </source>
</evidence>
<accession>A0A2H3JDY6</accession>
<keyword evidence="2" id="KW-1185">Reference proteome</keyword>
<dbReference type="EMBL" id="KB467865">
    <property type="protein sequence ID" value="PCH35888.1"/>
    <property type="molecule type" value="Genomic_DNA"/>
</dbReference>
<evidence type="ECO:0008006" key="3">
    <source>
        <dbReference type="Google" id="ProtNLM"/>
    </source>
</evidence>
<dbReference type="Proteomes" id="UP000218811">
    <property type="component" value="Unassembled WGS sequence"/>
</dbReference>
<organism evidence="1 2">
    <name type="scientific">Wolfiporia cocos (strain MD-104)</name>
    <name type="common">Brown rot fungus</name>
    <dbReference type="NCBI Taxonomy" id="742152"/>
    <lineage>
        <taxon>Eukaryota</taxon>
        <taxon>Fungi</taxon>
        <taxon>Dikarya</taxon>
        <taxon>Basidiomycota</taxon>
        <taxon>Agaricomycotina</taxon>
        <taxon>Agaricomycetes</taxon>
        <taxon>Polyporales</taxon>
        <taxon>Phaeolaceae</taxon>
        <taxon>Wolfiporia</taxon>
    </lineage>
</organism>
<sequence>MLDVPPPALPPCHLRINLAVHQVDAAPAPARDAADAPHAPAPAAPILLPVPAGDAARAAARAAPLLTEQVLAPVAPPPPARRPPAHTLGPLAPPITNLFVLPEELAVVRAAALSSTDDGKVMPIPPIRKGYKGSPLELEKGSRAANQRSLAHLGTFAAVFAGGLLPRLSSLRIENGEWTSGVMPQSVFLHLSSFHSITRLSLKRITLPSITVLLCLVCAFDRLENLDISYLQLDRRVPPASRRWAPSPTLKTLAFALNWPDQLRALDAHAALETSSGSETVLFLSTALSCSDYHALS</sequence>
<reference evidence="1 2" key="1">
    <citation type="journal article" date="2012" name="Science">
        <title>The Paleozoic origin of enzymatic lignin decomposition reconstructed from 31 fungal genomes.</title>
        <authorList>
            <person name="Floudas D."/>
            <person name="Binder M."/>
            <person name="Riley R."/>
            <person name="Barry K."/>
            <person name="Blanchette R.A."/>
            <person name="Henrissat B."/>
            <person name="Martinez A.T."/>
            <person name="Otillar R."/>
            <person name="Spatafora J.W."/>
            <person name="Yadav J.S."/>
            <person name="Aerts A."/>
            <person name="Benoit I."/>
            <person name="Boyd A."/>
            <person name="Carlson A."/>
            <person name="Copeland A."/>
            <person name="Coutinho P.M."/>
            <person name="de Vries R.P."/>
            <person name="Ferreira P."/>
            <person name="Findley K."/>
            <person name="Foster B."/>
            <person name="Gaskell J."/>
            <person name="Glotzer D."/>
            <person name="Gorecki P."/>
            <person name="Heitman J."/>
            <person name="Hesse C."/>
            <person name="Hori C."/>
            <person name="Igarashi K."/>
            <person name="Jurgens J.A."/>
            <person name="Kallen N."/>
            <person name="Kersten P."/>
            <person name="Kohler A."/>
            <person name="Kuees U."/>
            <person name="Kumar T.K.A."/>
            <person name="Kuo A."/>
            <person name="LaButti K."/>
            <person name="Larrondo L.F."/>
            <person name="Lindquist E."/>
            <person name="Ling A."/>
            <person name="Lombard V."/>
            <person name="Lucas S."/>
            <person name="Lundell T."/>
            <person name="Martin R."/>
            <person name="McLaughlin D.J."/>
            <person name="Morgenstern I."/>
            <person name="Morin E."/>
            <person name="Murat C."/>
            <person name="Nagy L.G."/>
            <person name="Nolan M."/>
            <person name="Ohm R.A."/>
            <person name="Patyshakuliyeva A."/>
            <person name="Rokas A."/>
            <person name="Ruiz-Duenas F.J."/>
            <person name="Sabat G."/>
            <person name="Salamov A."/>
            <person name="Samejima M."/>
            <person name="Schmutz J."/>
            <person name="Slot J.C."/>
            <person name="St John F."/>
            <person name="Stenlid J."/>
            <person name="Sun H."/>
            <person name="Sun S."/>
            <person name="Syed K."/>
            <person name="Tsang A."/>
            <person name="Wiebenga A."/>
            <person name="Young D."/>
            <person name="Pisabarro A."/>
            <person name="Eastwood D.C."/>
            <person name="Martin F."/>
            <person name="Cullen D."/>
            <person name="Grigoriev I.V."/>
            <person name="Hibbett D.S."/>
        </authorList>
    </citation>
    <scope>NUCLEOTIDE SEQUENCE [LARGE SCALE GENOMIC DNA]</scope>
    <source>
        <strain evidence="1 2">MD-104</strain>
    </source>
</reference>
<dbReference type="AlphaFoldDB" id="A0A2H3JDY6"/>
<evidence type="ECO:0000313" key="2">
    <source>
        <dbReference type="Proteomes" id="UP000218811"/>
    </source>
</evidence>
<dbReference type="SUPFAM" id="SSF52047">
    <property type="entry name" value="RNI-like"/>
    <property type="match status" value="1"/>
</dbReference>
<dbReference type="OrthoDB" id="2739721at2759"/>